<dbReference type="RefSeq" id="WP_318648699.1">
    <property type="nucleotide sequence ID" value="NZ_CP137852.1"/>
</dbReference>
<keyword evidence="2" id="KW-1185">Reference proteome</keyword>
<dbReference type="GO" id="GO:0016757">
    <property type="term" value="F:glycosyltransferase activity"/>
    <property type="evidence" value="ECO:0007669"/>
    <property type="project" value="UniProtKB-KW"/>
</dbReference>
<name>A0ABZ0PGA1_9PROT</name>
<dbReference type="Pfam" id="PF13704">
    <property type="entry name" value="Glyco_tranf_2_4"/>
    <property type="match status" value="1"/>
</dbReference>
<dbReference type="SUPFAM" id="SSF53448">
    <property type="entry name" value="Nucleotide-diphospho-sugar transferases"/>
    <property type="match status" value="1"/>
</dbReference>
<dbReference type="Proteomes" id="UP001305521">
    <property type="component" value="Chromosome"/>
</dbReference>
<protein>
    <submittedName>
        <fullName evidence="1">Glycosyltransferase family 2 protein</fullName>
        <ecNumber evidence="1">2.4.-.-</ecNumber>
    </submittedName>
</protein>
<proteinExistence type="predicted"/>
<evidence type="ECO:0000313" key="2">
    <source>
        <dbReference type="Proteomes" id="UP001305521"/>
    </source>
</evidence>
<dbReference type="EC" id="2.4.-.-" evidence="1"/>
<organism evidence="1 2">
    <name type="scientific">Sediminicoccus rosea</name>
    <dbReference type="NCBI Taxonomy" id="1225128"/>
    <lineage>
        <taxon>Bacteria</taxon>
        <taxon>Pseudomonadati</taxon>
        <taxon>Pseudomonadota</taxon>
        <taxon>Alphaproteobacteria</taxon>
        <taxon>Acetobacterales</taxon>
        <taxon>Roseomonadaceae</taxon>
        <taxon>Sediminicoccus</taxon>
    </lineage>
</organism>
<reference evidence="1 2" key="1">
    <citation type="submission" date="2023-11" db="EMBL/GenBank/DDBJ databases">
        <title>Arctic aerobic anoxygenic photoheterotroph Sediminicoccus rosea KRV36 adapts its photosynthesis to long days of polar summer.</title>
        <authorList>
            <person name="Tomasch J."/>
            <person name="Kopejtka K."/>
            <person name="Bily T."/>
            <person name="Gardiner A.T."/>
            <person name="Gardian Z."/>
            <person name="Shivaramu S."/>
            <person name="Koblizek M."/>
            <person name="Engelhardt F."/>
            <person name="Kaftan D."/>
        </authorList>
    </citation>
    <scope>NUCLEOTIDE SEQUENCE [LARGE SCALE GENOMIC DNA]</scope>
    <source>
        <strain evidence="1 2">R-30</strain>
    </source>
</reference>
<evidence type="ECO:0000313" key="1">
    <source>
        <dbReference type="EMBL" id="WPB84735.1"/>
    </source>
</evidence>
<dbReference type="EMBL" id="CP137852">
    <property type="protein sequence ID" value="WPB84735.1"/>
    <property type="molecule type" value="Genomic_DNA"/>
</dbReference>
<keyword evidence="1" id="KW-0328">Glycosyltransferase</keyword>
<dbReference type="InterPro" id="IPR029044">
    <property type="entry name" value="Nucleotide-diphossugar_trans"/>
</dbReference>
<sequence>MTDSMLLQWTTQQSEICERIRRSSSPLKILLKTKNEAHFLQRWIDHHAAIVGMENLIIFDNDSDDPDVLATLRRTAEHATVAQFTGFHNGLHRPAQYPDLYDAIRGTSEYFILLDTDEFVCWVNSSAEVFFGPAIVPEIKALPPADILAGIWLNNYGDREDRFTLFEDEAVTPSGLMSGKSAVHRSAALRGIYGHNFQLDGPDLSRVAPGALLLLHMKNLLPAQRMRVNVEKLRQYSVLSPTEGVEKALQMSWQEMRPGNPRQWIREIHMLAGRSPKGTARRDKLQSGQVRIRGGAPIEFFSEQQRGMFVDFLGRLGPRLKAGREYRQATAVKA</sequence>
<gene>
    <name evidence="1" type="ORF">R9Z33_21910</name>
</gene>
<accession>A0ABZ0PGA1</accession>
<keyword evidence="1" id="KW-0808">Transferase</keyword>